<dbReference type="RefSeq" id="WP_151004463.1">
    <property type="nucleotide sequence ID" value="NZ_BPQY01000039.1"/>
</dbReference>
<keyword evidence="2" id="KW-0378">Hydrolase</keyword>
<dbReference type="PANTHER" id="PTHR34408">
    <property type="entry name" value="FAMILY PROTEIN, PUTATIVE-RELATED"/>
    <property type="match status" value="1"/>
</dbReference>
<dbReference type="InterPro" id="IPR052354">
    <property type="entry name" value="Cell_Wall_Dynamics_Protein"/>
</dbReference>
<dbReference type="AlphaFoldDB" id="A0A6L3SU12"/>
<protein>
    <submittedName>
        <fullName evidence="2">Glycoside hydrolase family 19 protein</fullName>
    </submittedName>
</protein>
<dbReference type="Gene3D" id="1.10.530.10">
    <property type="match status" value="1"/>
</dbReference>
<evidence type="ECO:0000313" key="3">
    <source>
        <dbReference type="Proteomes" id="UP000474159"/>
    </source>
</evidence>
<feature type="region of interest" description="Disordered" evidence="1">
    <location>
        <begin position="74"/>
        <end position="95"/>
    </location>
</feature>
<reference evidence="2 3" key="1">
    <citation type="submission" date="2019-09" db="EMBL/GenBank/DDBJ databases">
        <title>YIM 48816 draft genome.</title>
        <authorList>
            <person name="Jiang L."/>
        </authorList>
    </citation>
    <scope>NUCLEOTIDE SEQUENCE [LARGE SCALE GENOMIC DNA]</scope>
    <source>
        <strain evidence="2 3">YIM 48816</strain>
    </source>
</reference>
<dbReference type="PANTHER" id="PTHR34408:SF1">
    <property type="entry name" value="GLYCOSYL HYDROLASE FAMILY 19 DOMAIN-CONTAINING PROTEIN HI_1415"/>
    <property type="match status" value="1"/>
</dbReference>
<dbReference type="Proteomes" id="UP000474159">
    <property type="component" value="Unassembled WGS sequence"/>
</dbReference>
<name>A0A6L3SU12_9HYPH</name>
<dbReference type="InterPro" id="IPR023346">
    <property type="entry name" value="Lysozyme-like_dom_sf"/>
</dbReference>
<organism evidence="2 3">
    <name type="scientific">Methylobacterium soli</name>
    <dbReference type="NCBI Taxonomy" id="553447"/>
    <lineage>
        <taxon>Bacteria</taxon>
        <taxon>Pseudomonadati</taxon>
        <taxon>Pseudomonadota</taxon>
        <taxon>Alphaproteobacteria</taxon>
        <taxon>Hyphomicrobiales</taxon>
        <taxon>Methylobacteriaceae</taxon>
        <taxon>Methylobacterium</taxon>
    </lineage>
</organism>
<dbReference type="OrthoDB" id="8366933at2"/>
<dbReference type="SUPFAM" id="SSF53955">
    <property type="entry name" value="Lysozyme-like"/>
    <property type="match status" value="1"/>
</dbReference>
<comment type="caution">
    <text evidence="2">The sequence shown here is derived from an EMBL/GenBank/DDBJ whole genome shotgun (WGS) entry which is preliminary data.</text>
</comment>
<dbReference type="EMBL" id="VZZK01000046">
    <property type="protein sequence ID" value="KAB1072890.1"/>
    <property type="molecule type" value="Genomic_DNA"/>
</dbReference>
<accession>A0A6L3SU12</accession>
<dbReference type="GO" id="GO:0016787">
    <property type="term" value="F:hydrolase activity"/>
    <property type="evidence" value="ECO:0007669"/>
    <property type="project" value="UniProtKB-KW"/>
</dbReference>
<proteinExistence type="predicted"/>
<feature type="region of interest" description="Disordered" evidence="1">
    <location>
        <begin position="189"/>
        <end position="208"/>
    </location>
</feature>
<evidence type="ECO:0000256" key="1">
    <source>
        <dbReference type="SAM" id="MobiDB-lite"/>
    </source>
</evidence>
<gene>
    <name evidence="2" type="ORF">F6X53_27725</name>
</gene>
<evidence type="ECO:0000313" key="2">
    <source>
        <dbReference type="EMBL" id="KAB1072890.1"/>
    </source>
</evidence>
<keyword evidence="3" id="KW-1185">Reference proteome</keyword>
<sequence length="351" mass="39172">MTGTITAAQLRAIAGGTAPFAAKIAESFNPLAAAFGLTTPLRQAHFFAQLAHESAGFKYVREIWGPTAAQKRYEGRKDLGNTQPGDGSRYRGRGPNQITGRDNYRAFTAWIQRRYPEALDFEAEPEKLAEFPWALMAAFWFWDTRGLNALADADDVVAVAKKINGGTNGLADRKAALKRAKAELGVTAAPAPAPTTPAKPKSDRMSVAPSNWAEQSLARYEVEAIQKRLRDLGYYMVGNPNRQVHVGERILIHGIRQRDRQCELTRRWWMIDGGGRRLDYEAERFDAYGEMGREEETIGPFIPLDAMPGRGRLYGVLAYDCNPLQRAMGWSIVSVLPPLEFEILPRRMSEQ</sequence>